<dbReference type="PANTHER" id="PTHR32305:SF15">
    <property type="entry name" value="PROTEIN RHSA-RELATED"/>
    <property type="match status" value="1"/>
</dbReference>
<evidence type="ECO:0008006" key="3">
    <source>
        <dbReference type="Google" id="ProtNLM"/>
    </source>
</evidence>
<protein>
    <recommendedName>
        <fullName evidence="3">RHS repeat-associated core domain-containing protein</fullName>
    </recommendedName>
</protein>
<dbReference type="EMBL" id="NITV01000005">
    <property type="protein sequence ID" value="PDO86786.1"/>
    <property type="molecule type" value="Genomic_DNA"/>
</dbReference>
<gene>
    <name evidence="1" type="ORF">BK796_10045</name>
</gene>
<dbReference type="Proteomes" id="UP000219642">
    <property type="component" value="Unassembled WGS sequence"/>
</dbReference>
<sequence length="212" mass="24138">MRDGAADDHERYCYDNLPGSRALEVNSGGELISQEEYYPYGVTALFAARSQLEAGYKTIRFSGKEQDATGLYYYGYRYYQPWAGRWLSADPAGTVDGINIYQMVNNNPIVLSDDSGLFSFKWWGISPAKRANLSYQRMAEGELWSGFSDYASFLQQAKQNLKDIKSANKVLSPEAADFINRFQRIDFNLVHFSNADLSKGVFYSRVELEKKK</sequence>
<proteinExistence type="predicted"/>
<accession>A0ABX4IPX8</accession>
<dbReference type="PANTHER" id="PTHR32305">
    <property type="match status" value="1"/>
</dbReference>
<keyword evidence="2" id="KW-1185">Reference proteome</keyword>
<evidence type="ECO:0000313" key="1">
    <source>
        <dbReference type="EMBL" id="PDO86786.1"/>
    </source>
</evidence>
<dbReference type="InterPro" id="IPR050708">
    <property type="entry name" value="T6SS_VgrG/RHS"/>
</dbReference>
<dbReference type="Gene3D" id="2.180.10.10">
    <property type="entry name" value="RHS repeat-associated core"/>
    <property type="match status" value="1"/>
</dbReference>
<comment type="caution">
    <text evidence="1">The sequence shown here is derived from an EMBL/GenBank/DDBJ whole genome shotgun (WGS) entry which is preliminary data.</text>
</comment>
<evidence type="ECO:0000313" key="2">
    <source>
        <dbReference type="Proteomes" id="UP000219642"/>
    </source>
</evidence>
<dbReference type="NCBIfam" id="TIGR03696">
    <property type="entry name" value="Rhs_assc_core"/>
    <property type="match status" value="1"/>
</dbReference>
<dbReference type="InterPro" id="IPR022385">
    <property type="entry name" value="Rhs_assc_core"/>
</dbReference>
<reference evidence="1 2" key="1">
    <citation type="submission" date="2017-06" db="EMBL/GenBank/DDBJ databases">
        <title>Draft genome sequence of nitrogen-fixing Kosakonia pseudosacchari strain NN143 isolated from sugarcane roots.</title>
        <authorList>
            <person name="Li Y."/>
            <person name="Li S."/>
            <person name="Lin L."/>
            <person name="Wu X."/>
            <person name="Yang L."/>
            <person name="Li Y."/>
            <person name="An Q."/>
        </authorList>
    </citation>
    <scope>NUCLEOTIDE SEQUENCE [LARGE SCALE GENOMIC DNA]</scope>
    <source>
        <strain evidence="1 2">NN143</strain>
    </source>
</reference>
<organism evidence="1 2">
    <name type="scientific">Kosakonia pseudosacchari</name>
    <dbReference type="NCBI Taxonomy" id="1646340"/>
    <lineage>
        <taxon>Bacteria</taxon>
        <taxon>Pseudomonadati</taxon>
        <taxon>Pseudomonadota</taxon>
        <taxon>Gammaproteobacteria</taxon>
        <taxon>Enterobacterales</taxon>
        <taxon>Enterobacteriaceae</taxon>
        <taxon>Kosakonia</taxon>
    </lineage>
</organism>
<name>A0ABX4IPX8_9ENTR</name>